<proteinExistence type="predicted"/>
<keyword evidence="1" id="KW-0472">Membrane</keyword>
<evidence type="ECO:0000313" key="2">
    <source>
        <dbReference type="EMBL" id="KAG8470894.1"/>
    </source>
</evidence>
<keyword evidence="3" id="KW-1185">Reference proteome</keyword>
<dbReference type="InterPro" id="IPR011989">
    <property type="entry name" value="ARM-like"/>
</dbReference>
<feature type="transmembrane region" description="Helical" evidence="1">
    <location>
        <begin position="215"/>
        <end position="236"/>
    </location>
</feature>
<dbReference type="Gene3D" id="1.25.10.10">
    <property type="entry name" value="Leucine-rich Repeat Variant"/>
    <property type="match status" value="1"/>
</dbReference>
<protein>
    <recommendedName>
        <fullName evidence="4">Armadillo repeat-containing domain-containing protein</fullName>
    </recommendedName>
</protein>
<comment type="caution">
    <text evidence="2">The sequence shown here is derived from an EMBL/GenBank/DDBJ whole genome shotgun (WGS) entry which is preliminary data.</text>
</comment>
<reference evidence="2" key="1">
    <citation type="submission" date="2021-05" db="EMBL/GenBank/DDBJ databases">
        <title>The genome of the haptophyte Pavlova lutheri (Diacronema luteri, Pavlovales) - a model for lipid biosynthesis in eukaryotic algae.</title>
        <authorList>
            <person name="Hulatt C.J."/>
            <person name="Posewitz M.C."/>
        </authorList>
    </citation>
    <scope>NUCLEOTIDE SEQUENCE</scope>
    <source>
        <strain evidence="2">NIVA-4/92</strain>
    </source>
</reference>
<name>A0A8J5XUL5_DIALT</name>
<dbReference type="Proteomes" id="UP000751190">
    <property type="component" value="Unassembled WGS sequence"/>
</dbReference>
<dbReference type="SUPFAM" id="SSF48371">
    <property type="entry name" value="ARM repeat"/>
    <property type="match status" value="1"/>
</dbReference>
<sequence length="280" mass="30560">MSKKPSRLTGPAACIAYYGRNLEPSLPLEVREKALRELARALTKIDDRDIATTYDELKRQGITWKLVALVSEVQVAVDHAPPALDACPSPPNTSGTLLRWCLSCMANLTYFGGADLLKDVSGVLNILLVALNSTDPTIQSYAVVGLSNVSCDAQCAQVLGKCHAAERLQQIAADECKPDVARRARRVLHNMKLLHPHSGNAHVCLRPPRSMRGAAQWGVLGALLIALTLVYGWIWLWRQDGMQQLVGVSTAEIDEELTREITAHPRMAPHAEAGQSPVYS</sequence>
<evidence type="ECO:0008006" key="4">
    <source>
        <dbReference type="Google" id="ProtNLM"/>
    </source>
</evidence>
<organism evidence="2 3">
    <name type="scientific">Diacronema lutheri</name>
    <name type="common">Unicellular marine alga</name>
    <name type="synonym">Monochrysis lutheri</name>
    <dbReference type="NCBI Taxonomy" id="2081491"/>
    <lineage>
        <taxon>Eukaryota</taxon>
        <taxon>Haptista</taxon>
        <taxon>Haptophyta</taxon>
        <taxon>Pavlovophyceae</taxon>
        <taxon>Pavlovales</taxon>
        <taxon>Pavlovaceae</taxon>
        <taxon>Diacronema</taxon>
    </lineage>
</organism>
<dbReference type="EMBL" id="JAGTXO010000001">
    <property type="protein sequence ID" value="KAG8470894.1"/>
    <property type="molecule type" value="Genomic_DNA"/>
</dbReference>
<dbReference type="AlphaFoldDB" id="A0A8J5XUL5"/>
<gene>
    <name evidence="2" type="ORF">KFE25_009315</name>
</gene>
<evidence type="ECO:0000256" key="1">
    <source>
        <dbReference type="SAM" id="Phobius"/>
    </source>
</evidence>
<keyword evidence="1" id="KW-1133">Transmembrane helix</keyword>
<keyword evidence="1" id="KW-0812">Transmembrane</keyword>
<dbReference type="InterPro" id="IPR016024">
    <property type="entry name" value="ARM-type_fold"/>
</dbReference>
<evidence type="ECO:0000313" key="3">
    <source>
        <dbReference type="Proteomes" id="UP000751190"/>
    </source>
</evidence>
<accession>A0A8J5XUL5</accession>